<comment type="caution">
    <text evidence="2">The sequence shown here is derived from an EMBL/GenBank/DDBJ whole genome shotgun (WGS) entry which is preliminary data.</text>
</comment>
<gene>
    <name evidence="2" type="ORF">SPM_004140</name>
</gene>
<dbReference type="RefSeq" id="WP_004028270.1">
    <property type="nucleotide sequence ID" value="NZ_AGBZ02000002.1"/>
</dbReference>
<keyword evidence="1" id="KW-0175">Coiled coil</keyword>
<organism evidence="2 3">
    <name type="scientific">Spiroplasma melliferum KC3</name>
    <dbReference type="NCBI Taxonomy" id="570509"/>
    <lineage>
        <taxon>Bacteria</taxon>
        <taxon>Bacillati</taxon>
        <taxon>Mycoplasmatota</taxon>
        <taxon>Mollicutes</taxon>
        <taxon>Entomoplasmatales</taxon>
        <taxon>Spiroplasmataceae</taxon>
        <taxon>Spiroplasma</taxon>
    </lineage>
</organism>
<reference evidence="2 3" key="1">
    <citation type="journal article" date="2012" name="J. Proteome Res.">
        <title>Application of Spiroplasma melliferum proteogenomic profiling for the discovery of virulence factors and pathogenicity mechanisms in host-associated spiroplasmas.</title>
        <authorList>
            <person name="Alexeev D."/>
            <person name="Kostrjukova E."/>
            <person name="Aliper A."/>
            <person name="Popenko A."/>
            <person name="Bazaleev N."/>
            <person name="Tyakht A."/>
            <person name="Selezneva O."/>
            <person name="Akopian T."/>
            <person name="Prichodko E."/>
            <person name="Kondratov I."/>
            <person name="Chukin M."/>
            <person name="Demina I."/>
            <person name="Galyamina M."/>
            <person name="Kamashev D."/>
            <person name="Vanyushkina A."/>
            <person name="Ladygina V."/>
            <person name="Levitskii S."/>
            <person name="Lazarev V."/>
            <person name="Govorun V."/>
        </authorList>
    </citation>
    <scope>NUCLEOTIDE SEQUENCE [LARGE SCALE GENOMIC DNA]</scope>
    <source>
        <strain evidence="2 3">KC3</strain>
    </source>
</reference>
<dbReference type="Proteomes" id="UP000004057">
    <property type="component" value="Unassembled WGS sequence"/>
</dbReference>
<evidence type="ECO:0000256" key="1">
    <source>
        <dbReference type="SAM" id="Coils"/>
    </source>
</evidence>
<dbReference type="AlphaFoldDB" id="A0AAI9T3A2"/>
<protein>
    <submittedName>
        <fullName evidence="2">Uncharacterized protein</fullName>
    </submittedName>
</protein>
<feature type="coiled-coil region" evidence="1">
    <location>
        <begin position="74"/>
        <end position="113"/>
    </location>
</feature>
<name>A0AAI9T3A2_SPIME</name>
<evidence type="ECO:0000313" key="2">
    <source>
        <dbReference type="EMBL" id="KAI92489.1"/>
    </source>
</evidence>
<proteinExistence type="predicted"/>
<evidence type="ECO:0000313" key="3">
    <source>
        <dbReference type="Proteomes" id="UP000004057"/>
    </source>
</evidence>
<dbReference type="EMBL" id="AGBZ02000002">
    <property type="protein sequence ID" value="KAI92489.1"/>
    <property type="molecule type" value="Genomic_DNA"/>
</dbReference>
<sequence length="233" mass="27126">MFKWWRRKKTEQKIVNLETASAFDDEIEGFSGANFSDETIDFELSQSKRVIINNLENSEIKTTQEDTNSIHSLVQNARHQINKYKEEHNVNEHENLLERLEQLKKLRDSSQVQPNDIQQMLNRIKERNFNDRMAYIMDRIKISHRDDDKLELAHNGEPLAENASKGVKKNKITIAGDKSEINPLKQNLPKKTSNNLSEKENVTITLSVKQFQQVVRDTVEDVLVELGIKNKDE</sequence>
<accession>A0AAI9T3A2</accession>